<dbReference type="RefSeq" id="WP_160778464.1">
    <property type="nucleotide sequence ID" value="NZ_BAAAZF010000001.1"/>
</dbReference>
<feature type="transmembrane region" description="Helical" evidence="12">
    <location>
        <begin position="217"/>
        <end position="238"/>
    </location>
</feature>
<comment type="function">
    <text evidence="12">Catalyzes the conversion of heme O to heme A by two successive hydroxylations of the methyl group at C8. The first hydroxylation forms heme I, the second hydroxylation results in an unstable dihydroxymethyl group, which spontaneously dehydrates, resulting in the formyl group of heme A.</text>
</comment>
<evidence type="ECO:0000256" key="9">
    <source>
        <dbReference type="ARBA" id="ARBA00023136"/>
    </source>
</evidence>
<sequence length="361" mass="39291">MVVQSAFPAKSAELASKSSPIIDGAPDRLARWLYFVAAMVVTIVAVGGITRLTESGLSITQWQPVTGTLPPLTEEAWLAEFAEYRETPEFRLEAGPAGMTLSDFKFIFFWEWFHRLMGRLIGLAFAIPLAFYWVKGLIPTGYKPRLLALLALGGLQGTFGWLMVRSGLSGDMTDVSHFWLSVHLLTAFITLAGLIWTALDLRALARDPSAAPSRLTAISTVTAIILFIQMLLGAWVAGLNAGLASDTWPLMQGRFIPEYDTTKGVLWAITHDPFLLHFLHRWWAWAAVAALIVLARVVRPIDRRASVAVHSAFGIQILLGIATVMTGVALWIAVAHQLVGALLVIATAWAAHVAGRKGATA</sequence>
<accession>A0A845B445</accession>
<dbReference type="EC" id="1.17.99.9" evidence="12"/>
<evidence type="ECO:0000256" key="10">
    <source>
        <dbReference type="ARBA" id="ARBA00044501"/>
    </source>
</evidence>
<dbReference type="EMBL" id="WTYE01000001">
    <property type="protein sequence ID" value="MXP33738.1"/>
    <property type="molecule type" value="Genomic_DNA"/>
</dbReference>
<comment type="catalytic activity">
    <reaction evidence="11">
        <text>Fe(II)-heme o + 2 A + H2O = Fe(II)-heme a + 2 AH2</text>
        <dbReference type="Rhea" id="RHEA:63388"/>
        <dbReference type="ChEBI" id="CHEBI:13193"/>
        <dbReference type="ChEBI" id="CHEBI:15377"/>
        <dbReference type="ChEBI" id="CHEBI:17499"/>
        <dbReference type="ChEBI" id="CHEBI:60530"/>
        <dbReference type="ChEBI" id="CHEBI:61715"/>
        <dbReference type="EC" id="1.17.99.9"/>
    </reaction>
    <physiologicalReaction direction="left-to-right" evidence="11">
        <dbReference type="Rhea" id="RHEA:63389"/>
    </physiologicalReaction>
</comment>
<keyword evidence="7 12" id="KW-0408">Iron</keyword>
<dbReference type="OrthoDB" id="9793156at2"/>
<dbReference type="Pfam" id="PF02628">
    <property type="entry name" value="COX15-CtaA"/>
    <property type="match status" value="1"/>
</dbReference>
<evidence type="ECO:0000313" key="13">
    <source>
        <dbReference type="EMBL" id="MXP30978.1"/>
    </source>
</evidence>
<evidence type="ECO:0000256" key="6">
    <source>
        <dbReference type="ARBA" id="ARBA00023002"/>
    </source>
</evidence>
<reference evidence="14 15" key="1">
    <citation type="submission" date="2019-12" db="EMBL/GenBank/DDBJ databases">
        <title>Genomic-based taxomic classification of the family Erythrobacteraceae.</title>
        <authorList>
            <person name="Xu L."/>
        </authorList>
    </citation>
    <scope>NUCLEOTIDE SEQUENCE [LARGE SCALE GENOMIC DNA]</scope>
    <source>
        <strain evidence="14 15">JCM 16677</strain>
    </source>
</reference>
<dbReference type="GO" id="GO:0016653">
    <property type="term" value="F:oxidoreductase activity, acting on NAD(P)H, heme protein as acceptor"/>
    <property type="evidence" value="ECO:0007669"/>
    <property type="project" value="TreeGrafter"/>
</dbReference>
<keyword evidence="4 12" id="KW-0479">Metal-binding</keyword>
<dbReference type="GO" id="GO:0046872">
    <property type="term" value="F:metal ion binding"/>
    <property type="evidence" value="ECO:0007669"/>
    <property type="project" value="UniProtKB-KW"/>
</dbReference>
<feature type="transmembrane region" description="Helical" evidence="12">
    <location>
        <begin position="32"/>
        <end position="52"/>
    </location>
</feature>
<dbReference type="InterPro" id="IPR023754">
    <property type="entry name" value="HemeA_Synthase_type2"/>
</dbReference>
<keyword evidence="9 12" id="KW-0472">Membrane</keyword>
<dbReference type="Proteomes" id="UP000446786">
    <property type="component" value="Unassembled WGS sequence"/>
</dbReference>
<name>A0A845B445_9SPHN</name>
<feature type="transmembrane region" description="Helical" evidence="12">
    <location>
        <begin position="311"/>
        <end position="332"/>
    </location>
</feature>
<comment type="cofactor">
    <cofactor evidence="1 12">
        <name>heme b</name>
        <dbReference type="ChEBI" id="CHEBI:60344"/>
    </cofactor>
</comment>
<evidence type="ECO:0000313" key="15">
    <source>
        <dbReference type="Proteomes" id="UP000446786"/>
    </source>
</evidence>
<evidence type="ECO:0000256" key="3">
    <source>
        <dbReference type="ARBA" id="ARBA00022692"/>
    </source>
</evidence>
<feature type="transmembrane region" description="Helical" evidence="12">
    <location>
        <begin position="116"/>
        <end position="134"/>
    </location>
</feature>
<evidence type="ECO:0000256" key="8">
    <source>
        <dbReference type="ARBA" id="ARBA00023133"/>
    </source>
</evidence>
<feature type="transmembrane region" description="Helical" evidence="12">
    <location>
        <begin position="338"/>
        <end position="355"/>
    </location>
</feature>
<organism evidence="14 15">
    <name type="scientific">Parerythrobacter jejuensis</name>
    <dbReference type="NCBI Taxonomy" id="795812"/>
    <lineage>
        <taxon>Bacteria</taxon>
        <taxon>Pseudomonadati</taxon>
        <taxon>Pseudomonadota</taxon>
        <taxon>Alphaproteobacteria</taxon>
        <taxon>Sphingomonadales</taxon>
        <taxon>Erythrobacteraceae</taxon>
        <taxon>Parerythrobacter</taxon>
    </lineage>
</organism>
<comment type="subunit">
    <text evidence="12">Interacts with CtaB.</text>
</comment>
<keyword evidence="6 12" id="KW-0560">Oxidoreductase</keyword>
<keyword evidence="12" id="KW-1003">Cell membrane</keyword>
<keyword evidence="8 12" id="KW-0350">Heme biosynthesis</keyword>
<dbReference type="GO" id="GO:0120547">
    <property type="term" value="F:heme A synthase activity"/>
    <property type="evidence" value="ECO:0007669"/>
    <property type="project" value="UniProtKB-EC"/>
</dbReference>
<keyword evidence="5 12" id="KW-1133">Transmembrane helix</keyword>
<comment type="caution">
    <text evidence="14">The sequence shown here is derived from an EMBL/GenBank/DDBJ whole genome shotgun (WGS) entry which is preliminary data.</text>
</comment>
<evidence type="ECO:0000256" key="11">
    <source>
        <dbReference type="ARBA" id="ARBA00048044"/>
    </source>
</evidence>
<comment type="similarity">
    <text evidence="12">Belongs to the COX15/CtaA family. Type 2 subfamily.</text>
</comment>
<dbReference type="EMBL" id="WTYE01000001">
    <property type="protein sequence ID" value="MXP30978.1"/>
    <property type="molecule type" value="Genomic_DNA"/>
</dbReference>
<proteinExistence type="inferred from homology"/>
<dbReference type="UniPathway" id="UPA00269">
    <property type="reaction ID" value="UER00713"/>
</dbReference>
<feature type="transmembrane region" description="Helical" evidence="12">
    <location>
        <begin position="282"/>
        <end position="299"/>
    </location>
</feature>
<evidence type="ECO:0000256" key="1">
    <source>
        <dbReference type="ARBA" id="ARBA00001970"/>
    </source>
</evidence>
<evidence type="ECO:0000256" key="4">
    <source>
        <dbReference type="ARBA" id="ARBA00022723"/>
    </source>
</evidence>
<comment type="pathway">
    <text evidence="10 12">Porphyrin-containing compound metabolism; heme A biosynthesis; heme A from heme O: step 1/1.</text>
</comment>
<feature type="transmembrane region" description="Helical" evidence="12">
    <location>
        <begin position="176"/>
        <end position="196"/>
    </location>
</feature>
<keyword evidence="15" id="KW-1185">Reference proteome</keyword>
<dbReference type="PANTHER" id="PTHR23289">
    <property type="entry name" value="CYTOCHROME C OXIDASE ASSEMBLY PROTEIN COX15"/>
    <property type="match status" value="1"/>
</dbReference>
<evidence type="ECO:0000256" key="5">
    <source>
        <dbReference type="ARBA" id="ARBA00022989"/>
    </source>
</evidence>
<dbReference type="GO" id="GO:0005886">
    <property type="term" value="C:plasma membrane"/>
    <property type="evidence" value="ECO:0007669"/>
    <property type="project" value="UniProtKB-SubCell"/>
</dbReference>
<dbReference type="GO" id="GO:0006784">
    <property type="term" value="P:heme A biosynthetic process"/>
    <property type="evidence" value="ECO:0007669"/>
    <property type="project" value="UniProtKB-UniRule"/>
</dbReference>
<feature type="binding site" description="axial binding residue" evidence="12">
    <location>
        <position position="336"/>
    </location>
    <ligand>
        <name>heme</name>
        <dbReference type="ChEBI" id="CHEBI:30413"/>
    </ligand>
    <ligandPart>
        <name>Fe</name>
        <dbReference type="ChEBI" id="CHEBI:18248"/>
    </ligandPart>
</feature>
<dbReference type="AlphaFoldDB" id="A0A845B445"/>
<protein>
    <recommendedName>
        <fullName evidence="12">Heme A synthase</fullName>
        <shortName evidence="12">HAS</shortName>
        <ecNumber evidence="12">1.17.99.9</ecNumber>
    </recommendedName>
    <alternativeName>
        <fullName evidence="12">Cytochrome aa3-controlling protein</fullName>
    </alternativeName>
</protein>
<feature type="binding site" description="axial binding residue" evidence="12">
    <location>
        <position position="280"/>
    </location>
    <ligand>
        <name>heme</name>
        <dbReference type="ChEBI" id="CHEBI:30413"/>
    </ligand>
    <ligandPart>
        <name>Fe</name>
        <dbReference type="ChEBI" id="CHEBI:18248"/>
    </ligandPart>
</feature>
<keyword evidence="3 12" id="KW-0812">Transmembrane</keyword>
<comment type="subcellular location">
    <subcellularLocation>
        <location evidence="12">Cell membrane</location>
        <topology evidence="12">Multi-pass membrane protein</topology>
    </subcellularLocation>
    <subcellularLocation>
        <location evidence="2">Membrane</location>
        <topology evidence="2">Multi-pass membrane protein</topology>
    </subcellularLocation>
</comment>
<dbReference type="HAMAP" id="MF_01665">
    <property type="entry name" value="HemeA_synth_type2"/>
    <property type="match status" value="1"/>
</dbReference>
<evidence type="ECO:0000256" key="7">
    <source>
        <dbReference type="ARBA" id="ARBA00023004"/>
    </source>
</evidence>
<evidence type="ECO:0000256" key="12">
    <source>
        <dbReference type="HAMAP-Rule" id="MF_01665"/>
    </source>
</evidence>
<feature type="transmembrane region" description="Helical" evidence="12">
    <location>
        <begin position="146"/>
        <end position="164"/>
    </location>
</feature>
<evidence type="ECO:0000256" key="2">
    <source>
        <dbReference type="ARBA" id="ARBA00004141"/>
    </source>
</evidence>
<gene>
    <name evidence="12" type="primary">ctaA</name>
    <name evidence="13" type="ORF">GRI94_03970</name>
    <name evidence="14" type="ORF">GRI94_18060</name>
</gene>
<dbReference type="PANTHER" id="PTHR23289:SF2">
    <property type="entry name" value="CYTOCHROME C OXIDASE ASSEMBLY PROTEIN COX15 HOMOLOG"/>
    <property type="match status" value="1"/>
</dbReference>
<evidence type="ECO:0000313" key="14">
    <source>
        <dbReference type="EMBL" id="MXP33738.1"/>
    </source>
</evidence>
<dbReference type="InterPro" id="IPR003780">
    <property type="entry name" value="COX15/CtaA_fam"/>
</dbReference>